<sequence length="820" mass="91300">MLTLTTFFISLLHLLLPMTTAPAYNATDIILLGCGLQSNTMSQDGRSWDADARSIYSTFNDPSSSFSVDASDQNASVPTVPYHSALIIKSKFTYNFRVSPGPKFLRLYFYPEKYSTFDMTTSFFSVTANSYTLLKNFSAHMHLIKEAFLMKEFIVPVWDNEILNVTFIPSSNSYAFINGIEIVSMPSGLYLSGWEIPFVTVVLGQSFSLDNTTTSLETLYRLKVGGNRIENVQDTGMYRTWSPDGDYLVGSNWIVPILNISQPIQFTEGTPAYTAPKELYTTSRMMSNNASLNLKSNMTWKFPVDAGFRYLVRLHFCEILMRVTGQHQHVFDIFINNQTAATAVDVFLLSGGNGHPLYKDYIVLTENSTQGKDLWLALHPQNKSYADAFLNGLEIFKLNQSGGNLAGPNPDPISSPAAPDSHRGPKSKVTSMSLPIIGAILGGFALVSLLVSFFVFQRRRKLKRSLSFTSKFIPTKTSSSSSLPSDICCHFSIAEIKAATQDFDDRILIGSGGFGNVYRGIFNGGTTIAAIKRLKPSSTQGAHEFHTEIALLSKLRHMHLVSLIGYCDDQGEMILVYDYMARGTLRDHLDNTKNLPLSWKQRLKICIGAARGLHYLHREAKEVIIHRDVKSSNILLDENYVAKVSDFGLSKLGPTTTSETHVSTMVKGSFGYIDPEYFRLQRLTDKSDVYSFGVVLFEVLCGKPPVFESFSGERVGLAQWAHSCYQNGSLDEIVDPYLAGQIAPMALQKFSEVAENCVRERGSERLTMRDIVWALESTLQLQETEEENTNDSDAIITDEGSSQNTVKSLSILDYQSTVNS</sequence>
<comment type="subcellular location">
    <subcellularLocation>
        <location evidence="1">Membrane</location>
        <topology evidence="1">Single-pass type I membrane protein</topology>
    </subcellularLocation>
</comment>
<evidence type="ECO:0000256" key="13">
    <source>
        <dbReference type="SAM" id="MobiDB-lite"/>
    </source>
</evidence>
<dbReference type="PROSITE" id="PS50011">
    <property type="entry name" value="PROTEIN_KINASE_DOM"/>
    <property type="match status" value="1"/>
</dbReference>
<feature type="region of interest" description="Disordered" evidence="13">
    <location>
        <begin position="407"/>
        <end position="426"/>
    </location>
</feature>
<feature type="binding site" evidence="12">
    <location>
        <position position="532"/>
    </location>
    <ligand>
        <name>ATP</name>
        <dbReference type="ChEBI" id="CHEBI:30616"/>
    </ligand>
</feature>
<dbReference type="Pfam" id="PF12819">
    <property type="entry name" value="Malectin_like"/>
    <property type="match status" value="1"/>
</dbReference>
<keyword evidence="10 14" id="KW-0472">Membrane</keyword>
<comment type="caution">
    <text evidence="17">The sequence shown here is derived from an EMBL/GenBank/DDBJ whole genome shotgun (WGS) entry which is preliminary data.</text>
</comment>
<dbReference type="CDD" id="cd14066">
    <property type="entry name" value="STKc_IRAK"/>
    <property type="match status" value="1"/>
</dbReference>
<evidence type="ECO:0000256" key="8">
    <source>
        <dbReference type="ARBA" id="ARBA00022840"/>
    </source>
</evidence>
<dbReference type="Gene3D" id="3.30.200.20">
    <property type="entry name" value="Phosphorylase Kinase, domain 1"/>
    <property type="match status" value="1"/>
</dbReference>
<evidence type="ECO:0000256" key="4">
    <source>
        <dbReference type="ARBA" id="ARBA00022692"/>
    </source>
</evidence>
<evidence type="ECO:0000256" key="7">
    <source>
        <dbReference type="ARBA" id="ARBA00022777"/>
    </source>
</evidence>
<keyword evidence="5 15" id="KW-0732">Signal</keyword>
<dbReference type="PANTHER" id="PTHR34590">
    <property type="entry name" value="OS03G0124300 PROTEIN-RELATED"/>
    <property type="match status" value="1"/>
</dbReference>
<keyword evidence="6 12" id="KW-0547">Nucleotide-binding</keyword>
<evidence type="ECO:0000256" key="6">
    <source>
        <dbReference type="ARBA" id="ARBA00022741"/>
    </source>
</evidence>
<keyword evidence="2" id="KW-0723">Serine/threonine-protein kinase</keyword>
<dbReference type="Proteomes" id="UP001054252">
    <property type="component" value="Unassembled WGS sequence"/>
</dbReference>
<evidence type="ECO:0000256" key="15">
    <source>
        <dbReference type="SAM" id="SignalP"/>
    </source>
</evidence>
<keyword evidence="18" id="KW-1185">Reference proteome</keyword>
<evidence type="ECO:0000256" key="2">
    <source>
        <dbReference type="ARBA" id="ARBA00022527"/>
    </source>
</evidence>
<evidence type="ECO:0000256" key="5">
    <source>
        <dbReference type="ARBA" id="ARBA00022729"/>
    </source>
</evidence>
<evidence type="ECO:0000256" key="14">
    <source>
        <dbReference type="SAM" id="Phobius"/>
    </source>
</evidence>
<protein>
    <recommendedName>
        <fullName evidence="16">Protein kinase domain-containing protein</fullName>
    </recommendedName>
</protein>
<dbReference type="GO" id="GO:0004674">
    <property type="term" value="F:protein serine/threonine kinase activity"/>
    <property type="evidence" value="ECO:0007669"/>
    <property type="project" value="UniProtKB-KW"/>
</dbReference>
<dbReference type="GO" id="GO:0004714">
    <property type="term" value="F:transmembrane receptor protein tyrosine kinase activity"/>
    <property type="evidence" value="ECO:0007669"/>
    <property type="project" value="InterPro"/>
</dbReference>
<dbReference type="Gene3D" id="1.10.510.10">
    <property type="entry name" value="Transferase(Phosphotransferase) domain 1"/>
    <property type="match status" value="1"/>
</dbReference>
<dbReference type="GO" id="GO:0010038">
    <property type="term" value="P:response to metal ion"/>
    <property type="evidence" value="ECO:0007669"/>
    <property type="project" value="UniProtKB-ARBA"/>
</dbReference>
<dbReference type="AlphaFoldDB" id="A0AAV5JX24"/>
<evidence type="ECO:0000313" key="18">
    <source>
        <dbReference type="Proteomes" id="UP001054252"/>
    </source>
</evidence>
<keyword evidence="9 14" id="KW-1133">Transmembrane helix</keyword>
<dbReference type="InterPro" id="IPR024788">
    <property type="entry name" value="Malectin-like_Carb-bd_dom"/>
</dbReference>
<dbReference type="InterPro" id="IPR001245">
    <property type="entry name" value="Ser-Thr/Tyr_kinase_cat_dom"/>
</dbReference>
<evidence type="ECO:0000256" key="10">
    <source>
        <dbReference type="ARBA" id="ARBA00023136"/>
    </source>
</evidence>
<dbReference type="InterPro" id="IPR045272">
    <property type="entry name" value="ANXUR1/2-like"/>
</dbReference>
<dbReference type="FunFam" id="1.10.510.10:FF:000252">
    <property type="entry name" value="Receptor-like protein kinase FERONIA"/>
    <property type="match status" value="1"/>
</dbReference>
<evidence type="ECO:0000259" key="16">
    <source>
        <dbReference type="PROSITE" id="PS50011"/>
    </source>
</evidence>
<keyword evidence="7" id="KW-0418">Kinase</keyword>
<keyword evidence="4 14" id="KW-0812">Transmembrane</keyword>
<feature type="domain" description="Protein kinase" evidence="16">
    <location>
        <begin position="503"/>
        <end position="779"/>
    </location>
</feature>
<dbReference type="PROSITE" id="PS00107">
    <property type="entry name" value="PROTEIN_KINASE_ATP"/>
    <property type="match status" value="1"/>
</dbReference>
<feature type="transmembrane region" description="Helical" evidence="14">
    <location>
        <begin position="432"/>
        <end position="456"/>
    </location>
</feature>
<accession>A0AAV5JX24</accession>
<evidence type="ECO:0000256" key="12">
    <source>
        <dbReference type="PROSITE-ProRule" id="PRU10141"/>
    </source>
</evidence>
<organism evidence="17 18">
    <name type="scientific">Rubroshorea leprosula</name>
    <dbReference type="NCBI Taxonomy" id="152421"/>
    <lineage>
        <taxon>Eukaryota</taxon>
        <taxon>Viridiplantae</taxon>
        <taxon>Streptophyta</taxon>
        <taxon>Embryophyta</taxon>
        <taxon>Tracheophyta</taxon>
        <taxon>Spermatophyta</taxon>
        <taxon>Magnoliopsida</taxon>
        <taxon>eudicotyledons</taxon>
        <taxon>Gunneridae</taxon>
        <taxon>Pentapetalae</taxon>
        <taxon>rosids</taxon>
        <taxon>malvids</taxon>
        <taxon>Malvales</taxon>
        <taxon>Dipterocarpaceae</taxon>
        <taxon>Rubroshorea</taxon>
    </lineage>
</organism>
<dbReference type="EMBL" id="BPVZ01000046">
    <property type="protein sequence ID" value="GKV16921.1"/>
    <property type="molecule type" value="Genomic_DNA"/>
</dbReference>
<dbReference type="InterPro" id="IPR011009">
    <property type="entry name" value="Kinase-like_dom_sf"/>
</dbReference>
<dbReference type="FunFam" id="2.60.120.430:FF:000007">
    <property type="entry name" value="FERONIA receptor-like kinase"/>
    <property type="match status" value="1"/>
</dbReference>
<keyword evidence="3" id="KW-0808">Transferase</keyword>
<keyword evidence="11" id="KW-0325">Glycoprotein</keyword>
<dbReference type="GO" id="GO:0016020">
    <property type="term" value="C:membrane"/>
    <property type="evidence" value="ECO:0007669"/>
    <property type="project" value="UniProtKB-SubCell"/>
</dbReference>
<evidence type="ECO:0000256" key="3">
    <source>
        <dbReference type="ARBA" id="ARBA00022679"/>
    </source>
</evidence>
<feature type="signal peptide" evidence="15">
    <location>
        <begin position="1"/>
        <end position="23"/>
    </location>
</feature>
<keyword evidence="8 12" id="KW-0067">ATP-binding</keyword>
<gene>
    <name evidence="17" type="ORF">SLEP1_g27489</name>
</gene>
<dbReference type="FunFam" id="2.60.120.430:FF:000003">
    <property type="entry name" value="FERONIA receptor-like kinase"/>
    <property type="match status" value="1"/>
</dbReference>
<reference evidence="17 18" key="1">
    <citation type="journal article" date="2021" name="Commun. Biol.">
        <title>The genome of Shorea leprosula (Dipterocarpaceae) highlights the ecological relevance of drought in aseasonal tropical rainforests.</title>
        <authorList>
            <person name="Ng K.K.S."/>
            <person name="Kobayashi M.J."/>
            <person name="Fawcett J.A."/>
            <person name="Hatakeyama M."/>
            <person name="Paape T."/>
            <person name="Ng C.H."/>
            <person name="Ang C.C."/>
            <person name="Tnah L.H."/>
            <person name="Lee C.T."/>
            <person name="Nishiyama T."/>
            <person name="Sese J."/>
            <person name="O'Brien M.J."/>
            <person name="Copetti D."/>
            <person name="Mohd Noor M.I."/>
            <person name="Ong R.C."/>
            <person name="Putra M."/>
            <person name="Sireger I.Z."/>
            <person name="Indrioko S."/>
            <person name="Kosugi Y."/>
            <person name="Izuno A."/>
            <person name="Isagi Y."/>
            <person name="Lee S.L."/>
            <person name="Shimizu K.K."/>
        </authorList>
    </citation>
    <scope>NUCLEOTIDE SEQUENCE [LARGE SCALE GENOMIC DNA]</scope>
    <source>
        <strain evidence="17">214</strain>
    </source>
</reference>
<dbReference type="PROSITE" id="PS00108">
    <property type="entry name" value="PROTEIN_KINASE_ST"/>
    <property type="match status" value="1"/>
</dbReference>
<dbReference type="SMART" id="SM00220">
    <property type="entry name" value="S_TKc"/>
    <property type="match status" value="1"/>
</dbReference>
<dbReference type="InterPro" id="IPR008271">
    <property type="entry name" value="Ser/Thr_kinase_AS"/>
</dbReference>
<dbReference type="GO" id="GO:0005524">
    <property type="term" value="F:ATP binding"/>
    <property type="evidence" value="ECO:0007669"/>
    <property type="project" value="UniProtKB-UniRule"/>
</dbReference>
<feature type="chain" id="PRO_5043697290" description="Protein kinase domain-containing protein" evidence="15">
    <location>
        <begin position="24"/>
        <end position="820"/>
    </location>
</feature>
<dbReference type="InterPro" id="IPR017441">
    <property type="entry name" value="Protein_kinase_ATP_BS"/>
</dbReference>
<name>A0AAV5JX24_9ROSI</name>
<dbReference type="PANTHER" id="PTHR34590:SF5">
    <property type="entry name" value="OS04G0586500 PROTEIN"/>
    <property type="match status" value="1"/>
</dbReference>
<evidence type="ECO:0000256" key="11">
    <source>
        <dbReference type="ARBA" id="ARBA00023180"/>
    </source>
</evidence>
<dbReference type="FunFam" id="3.30.200.20:FF:000645">
    <property type="entry name" value="Receptor-like protein kinase FERONIA"/>
    <property type="match status" value="1"/>
</dbReference>
<dbReference type="Gene3D" id="2.60.120.430">
    <property type="entry name" value="Galactose-binding lectin"/>
    <property type="match status" value="2"/>
</dbReference>
<evidence type="ECO:0000256" key="9">
    <source>
        <dbReference type="ARBA" id="ARBA00022989"/>
    </source>
</evidence>
<dbReference type="SUPFAM" id="SSF56112">
    <property type="entry name" value="Protein kinase-like (PK-like)"/>
    <property type="match status" value="1"/>
</dbReference>
<dbReference type="Pfam" id="PF07714">
    <property type="entry name" value="PK_Tyr_Ser-Thr"/>
    <property type="match status" value="1"/>
</dbReference>
<evidence type="ECO:0000256" key="1">
    <source>
        <dbReference type="ARBA" id="ARBA00004479"/>
    </source>
</evidence>
<evidence type="ECO:0000313" key="17">
    <source>
        <dbReference type="EMBL" id="GKV16921.1"/>
    </source>
</evidence>
<dbReference type="InterPro" id="IPR000719">
    <property type="entry name" value="Prot_kinase_dom"/>
</dbReference>
<proteinExistence type="predicted"/>